<reference evidence="1 2" key="1">
    <citation type="submission" date="2016-10" db="EMBL/GenBank/DDBJ databases">
        <authorList>
            <person name="de Groot N.N."/>
        </authorList>
    </citation>
    <scope>NUCLEOTIDE SEQUENCE [LARGE SCALE GENOMIC DNA]</scope>
    <source>
        <strain evidence="1 2">MP1X4</strain>
    </source>
</reference>
<keyword evidence="2" id="KW-1185">Reference proteome</keyword>
<dbReference type="Proteomes" id="UP000199679">
    <property type="component" value="Chromosome I"/>
</dbReference>
<organism evidence="1 2">
    <name type="scientific">Mucilaginibacter mallensis</name>
    <dbReference type="NCBI Taxonomy" id="652787"/>
    <lineage>
        <taxon>Bacteria</taxon>
        <taxon>Pseudomonadati</taxon>
        <taxon>Bacteroidota</taxon>
        <taxon>Sphingobacteriia</taxon>
        <taxon>Sphingobacteriales</taxon>
        <taxon>Sphingobacteriaceae</taxon>
        <taxon>Mucilaginibacter</taxon>
    </lineage>
</organism>
<dbReference type="STRING" id="652787.SAMN05216490_3248"/>
<dbReference type="AlphaFoldDB" id="A0A1H1ZU01"/>
<proteinExistence type="predicted"/>
<name>A0A1H1ZU01_MUCMA</name>
<accession>A0A1H1ZU01</accession>
<evidence type="ECO:0000313" key="2">
    <source>
        <dbReference type="Proteomes" id="UP000199679"/>
    </source>
</evidence>
<protein>
    <submittedName>
        <fullName evidence="1">Uncharacterized protein</fullName>
    </submittedName>
</protein>
<sequence length="144" mass="16402">MKDEFSEVYTASTYNSFHPLSDTSFIQKTNEQVFETYTDNINMDTRVLPNFGGELVAILPNTKFGSYGVDILYSHDDIISNKQYSLNGYLATTMVGIPISLIYKTGLPTVNLEPYLQYESFFNETIPNAHLWDAKFTVPISRVF</sequence>
<evidence type="ECO:0000313" key="1">
    <source>
        <dbReference type="EMBL" id="SDT37133.1"/>
    </source>
</evidence>
<gene>
    <name evidence="1" type="ORF">SAMN05216490_3248</name>
</gene>
<dbReference type="EMBL" id="LT629740">
    <property type="protein sequence ID" value="SDT37133.1"/>
    <property type="molecule type" value="Genomic_DNA"/>
</dbReference>
<dbReference type="RefSeq" id="WP_091375082.1">
    <property type="nucleotide sequence ID" value="NZ_LT629740.1"/>
</dbReference>